<protein>
    <submittedName>
        <fullName evidence="9">Peptide/nickel transport system, ATP-binding protein</fullName>
    </submittedName>
</protein>
<dbReference type="InterPro" id="IPR003439">
    <property type="entry name" value="ABC_transporter-like_ATP-bd"/>
</dbReference>
<reference evidence="9 10" key="1">
    <citation type="journal article" date="2014" name="BMC Genomics">
        <title>Architecture and functions of a multipartite genome of the methylotrophic bacterium Paracoccus aminophilus JCM 7686, containing primary and secondary chromids.</title>
        <authorList>
            <person name="Dziewit L."/>
            <person name="Czarnecki J."/>
            <person name="Wibberg D."/>
            <person name="Radlinska M."/>
            <person name="Mrozek P."/>
            <person name="Szymczak M."/>
            <person name="Schluter A."/>
            <person name="Puhler A."/>
            <person name="Bartosik D."/>
        </authorList>
    </citation>
    <scope>NUCLEOTIDE SEQUENCE [LARGE SCALE GENOMIC DNA]</scope>
    <source>
        <strain evidence="9">JCM 7686</strain>
    </source>
</reference>
<dbReference type="GO" id="GO:0055085">
    <property type="term" value="P:transmembrane transport"/>
    <property type="evidence" value="ECO:0007669"/>
    <property type="project" value="UniProtKB-ARBA"/>
</dbReference>
<organism evidence="9 10">
    <name type="scientific">Paracoccus aminophilus JCM 7686</name>
    <dbReference type="NCBI Taxonomy" id="1367847"/>
    <lineage>
        <taxon>Bacteria</taxon>
        <taxon>Pseudomonadati</taxon>
        <taxon>Pseudomonadota</taxon>
        <taxon>Alphaproteobacteria</taxon>
        <taxon>Rhodobacterales</taxon>
        <taxon>Paracoccaceae</taxon>
        <taxon>Paracoccus</taxon>
    </lineage>
</organism>
<evidence type="ECO:0000256" key="4">
    <source>
        <dbReference type="ARBA" id="ARBA00022475"/>
    </source>
</evidence>
<dbReference type="PANTHER" id="PTHR43297:SF7">
    <property type="entry name" value="D,D-DIPEPTIDE TRANSPORT ATP-BINDING PROTEIN DDPD-RELATED"/>
    <property type="match status" value="1"/>
</dbReference>
<accession>S5YB49</accession>
<dbReference type="KEGG" id="pami:JCM7686_1557"/>
<dbReference type="GO" id="GO:0005524">
    <property type="term" value="F:ATP binding"/>
    <property type="evidence" value="ECO:0007669"/>
    <property type="project" value="UniProtKB-KW"/>
</dbReference>
<keyword evidence="6 9" id="KW-0067">ATP-binding</keyword>
<dbReference type="Pfam" id="PF08352">
    <property type="entry name" value="oligo_HPY"/>
    <property type="match status" value="1"/>
</dbReference>
<dbReference type="EMBL" id="CP006650">
    <property type="protein sequence ID" value="AGT08658.1"/>
    <property type="molecule type" value="Genomic_DNA"/>
</dbReference>
<dbReference type="eggNOG" id="COG0444">
    <property type="taxonomic scope" value="Bacteria"/>
</dbReference>
<keyword evidence="3" id="KW-0813">Transport</keyword>
<dbReference type="Proteomes" id="UP000015480">
    <property type="component" value="Chromosome"/>
</dbReference>
<evidence type="ECO:0000313" key="9">
    <source>
        <dbReference type="EMBL" id="AGT08658.1"/>
    </source>
</evidence>
<keyword evidence="4" id="KW-1003">Cell membrane</keyword>
<comment type="similarity">
    <text evidence="2">Belongs to the ABC transporter superfamily.</text>
</comment>
<dbReference type="InterPro" id="IPR003593">
    <property type="entry name" value="AAA+_ATPase"/>
</dbReference>
<dbReference type="AlphaFoldDB" id="S5YB49"/>
<dbReference type="RefSeq" id="WP_020950296.1">
    <property type="nucleotide sequence ID" value="NC_022041.1"/>
</dbReference>
<dbReference type="FunFam" id="3.40.50.300:FF:000016">
    <property type="entry name" value="Oligopeptide ABC transporter ATP-binding component"/>
    <property type="match status" value="1"/>
</dbReference>
<dbReference type="InterPro" id="IPR050388">
    <property type="entry name" value="ABC_Ni/Peptide_Import"/>
</dbReference>
<sequence length="341" mass="36890">MLLEVKDLNVRFRTTDGEVSAVNGIDLTLDRGETLGIVGESGSGKSQFAFSIMGLLAKNGRASGSVRFDGREILNAPIKELNKIRAEKIAMVFQDPMTSLNPYMRVSDQMAEVLMLHKGMGKAQAVAESVQMLDAVKIPDAKGRIRLYPHEFSGGMRQRVMIAMSLLCRPELLIADEPTTALDVTVQAQIMELLADLQREFGMAMILITHDLGVVAGSCERVVVMYGGRMMEKGPTDPIFAAPSHPYTQGLLAAIPRIDQKGEELSAIPGSPPNMTAPPPGCPFAPRCGFEMEICTREMPPLLPFGTARARACHSPIANVWAGPIVKPETAALAEEADHAH</sequence>
<dbReference type="STRING" id="1367847.JCM7686_1557"/>
<name>S5YB49_PARAH</name>
<dbReference type="GO" id="GO:0015833">
    <property type="term" value="P:peptide transport"/>
    <property type="evidence" value="ECO:0007669"/>
    <property type="project" value="InterPro"/>
</dbReference>
<gene>
    <name evidence="9" type="ORF">JCM7686_1557</name>
</gene>
<dbReference type="InterPro" id="IPR017871">
    <property type="entry name" value="ABC_transporter-like_CS"/>
</dbReference>
<dbReference type="InterPro" id="IPR013563">
    <property type="entry name" value="Oligopep_ABC_C"/>
</dbReference>
<dbReference type="InterPro" id="IPR027417">
    <property type="entry name" value="P-loop_NTPase"/>
</dbReference>
<evidence type="ECO:0000256" key="5">
    <source>
        <dbReference type="ARBA" id="ARBA00022741"/>
    </source>
</evidence>
<evidence type="ECO:0000256" key="2">
    <source>
        <dbReference type="ARBA" id="ARBA00005417"/>
    </source>
</evidence>
<dbReference type="PANTHER" id="PTHR43297">
    <property type="entry name" value="OLIGOPEPTIDE TRANSPORT ATP-BINDING PROTEIN APPD"/>
    <property type="match status" value="1"/>
</dbReference>
<feature type="domain" description="ABC transporter" evidence="8">
    <location>
        <begin position="5"/>
        <end position="252"/>
    </location>
</feature>
<evidence type="ECO:0000256" key="1">
    <source>
        <dbReference type="ARBA" id="ARBA00004417"/>
    </source>
</evidence>
<keyword evidence="5" id="KW-0547">Nucleotide-binding</keyword>
<evidence type="ECO:0000259" key="8">
    <source>
        <dbReference type="PROSITE" id="PS50893"/>
    </source>
</evidence>
<dbReference type="HOGENOM" id="CLU_000604_1_23_5"/>
<dbReference type="PROSITE" id="PS50893">
    <property type="entry name" value="ABC_TRANSPORTER_2"/>
    <property type="match status" value="1"/>
</dbReference>
<keyword evidence="10" id="KW-1185">Reference proteome</keyword>
<keyword evidence="7" id="KW-0472">Membrane</keyword>
<dbReference type="SMART" id="SM00382">
    <property type="entry name" value="AAA"/>
    <property type="match status" value="1"/>
</dbReference>
<dbReference type="PATRIC" id="fig|1367847.3.peg.1532"/>
<evidence type="ECO:0000256" key="6">
    <source>
        <dbReference type="ARBA" id="ARBA00022840"/>
    </source>
</evidence>
<dbReference type="NCBIfam" id="TIGR01727">
    <property type="entry name" value="oligo_HPY"/>
    <property type="match status" value="1"/>
</dbReference>
<proteinExistence type="inferred from homology"/>
<dbReference type="SUPFAM" id="SSF52540">
    <property type="entry name" value="P-loop containing nucleoside triphosphate hydrolases"/>
    <property type="match status" value="1"/>
</dbReference>
<evidence type="ECO:0000256" key="3">
    <source>
        <dbReference type="ARBA" id="ARBA00022448"/>
    </source>
</evidence>
<evidence type="ECO:0000313" key="10">
    <source>
        <dbReference type="Proteomes" id="UP000015480"/>
    </source>
</evidence>
<dbReference type="PROSITE" id="PS00211">
    <property type="entry name" value="ABC_TRANSPORTER_1"/>
    <property type="match status" value="1"/>
</dbReference>
<dbReference type="Pfam" id="PF00005">
    <property type="entry name" value="ABC_tran"/>
    <property type="match status" value="1"/>
</dbReference>
<dbReference type="GO" id="GO:0016887">
    <property type="term" value="F:ATP hydrolysis activity"/>
    <property type="evidence" value="ECO:0007669"/>
    <property type="project" value="InterPro"/>
</dbReference>
<comment type="subcellular location">
    <subcellularLocation>
        <location evidence="1">Cell inner membrane</location>
        <topology evidence="1">Peripheral membrane protein</topology>
    </subcellularLocation>
</comment>
<evidence type="ECO:0000256" key="7">
    <source>
        <dbReference type="ARBA" id="ARBA00023136"/>
    </source>
</evidence>
<dbReference type="OrthoDB" id="9802264at2"/>
<dbReference type="CDD" id="cd03257">
    <property type="entry name" value="ABC_NikE_OppD_transporters"/>
    <property type="match status" value="1"/>
</dbReference>
<dbReference type="Gene3D" id="3.40.50.300">
    <property type="entry name" value="P-loop containing nucleotide triphosphate hydrolases"/>
    <property type="match status" value="1"/>
</dbReference>
<dbReference type="GO" id="GO:0005886">
    <property type="term" value="C:plasma membrane"/>
    <property type="evidence" value="ECO:0007669"/>
    <property type="project" value="UniProtKB-SubCell"/>
</dbReference>